<protein>
    <submittedName>
        <fullName evidence="6">Alcohol dehydrogenase</fullName>
    </submittedName>
</protein>
<name>A0A1G7H213_9EURY</name>
<dbReference type="PANTHER" id="PTHR43401">
    <property type="entry name" value="L-THREONINE 3-DEHYDROGENASE"/>
    <property type="match status" value="1"/>
</dbReference>
<dbReference type="Pfam" id="PF00107">
    <property type="entry name" value="ADH_zinc_N"/>
    <property type="match status" value="1"/>
</dbReference>
<dbReference type="GO" id="GO:0051262">
    <property type="term" value="P:protein tetramerization"/>
    <property type="evidence" value="ECO:0007669"/>
    <property type="project" value="UniProtKB-ARBA"/>
</dbReference>
<dbReference type="InterPro" id="IPR013149">
    <property type="entry name" value="ADH-like_C"/>
</dbReference>
<evidence type="ECO:0000313" key="6">
    <source>
        <dbReference type="EMBL" id="SDE94353.1"/>
    </source>
</evidence>
<dbReference type="CDD" id="cd08260">
    <property type="entry name" value="Zn_ADH6"/>
    <property type="match status" value="1"/>
</dbReference>
<dbReference type="AlphaFoldDB" id="A0A1G7H213"/>
<evidence type="ECO:0000256" key="1">
    <source>
        <dbReference type="ARBA" id="ARBA00022723"/>
    </source>
</evidence>
<dbReference type="PROSITE" id="PS00059">
    <property type="entry name" value="ADH_ZINC"/>
    <property type="match status" value="1"/>
</dbReference>
<proteinExistence type="inferred from homology"/>
<dbReference type="SUPFAM" id="SSF51735">
    <property type="entry name" value="NAD(P)-binding Rossmann-fold domains"/>
    <property type="match status" value="1"/>
</dbReference>
<comment type="similarity">
    <text evidence="4">Belongs to the zinc-containing alcohol dehydrogenase family.</text>
</comment>
<dbReference type="InterPro" id="IPR020843">
    <property type="entry name" value="ER"/>
</dbReference>
<dbReference type="Pfam" id="PF08240">
    <property type="entry name" value="ADH_N"/>
    <property type="match status" value="1"/>
</dbReference>
<dbReference type="GO" id="GO:0044281">
    <property type="term" value="P:small molecule metabolic process"/>
    <property type="evidence" value="ECO:0007669"/>
    <property type="project" value="UniProtKB-ARBA"/>
</dbReference>
<dbReference type="SMART" id="SM00829">
    <property type="entry name" value="PKS_ER"/>
    <property type="match status" value="1"/>
</dbReference>
<keyword evidence="2 4" id="KW-0862">Zinc</keyword>
<dbReference type="GO" id="GO:0008270">
    <property type="term" value="F:zinc ion binding"/>
    <property type="evidence" value="ECO:0007669"/>
    <property type="project" value="InterPro"/>
</dbReference>
<comment type="cofactor">
    <cofactor evidence="4">
        <name>Zn(2+)</name>
        <dbReference type="ChEBI" id="CHEBI:29105"/>
    </cofactor>
</comment>
<dbReference type="SUPFAM" id="SSF50129">
    <property type="entry name" value="GroES-like"/>
    <property type="match status" value="1"/>
</dbReference>
<feature type="domain" description="Enoyl reductase (ER)" evidence="5">
    <location>
        <begin position="20"/>
        <end position="338"/>
    </location>
</feature>
<dbReference type="InterPro" id="IPR002328">
    <property type="entry name" value="ADH_Zn_CS"/>
</dbReference>
<dbReference type="Proteomes" id="UP000199076">
    <property type="component" value="Unassembled WGS sequence"/>
</dbReference>
<dbReference type="PANTHER" id="PTHR43401:SF5">
    <property type="entry name" value="ALCOHOL DEHYDROGENASE-RELATED"/>
    <property type="match status" value="1"/>
</dbReference>
<accession>A0A1G7H213</accession>
<dbReference type="GO" id="GO:0043168">
    <property type="term" value="F:anion binding"/>
    <property type="evidence" value="ECO:0007669"/>
    <property type="project" value="UniProtKB-ARBA"/>
</dbReference>
<evidence type="ECO:0000259" key="5">
    <source>
        <dbReference type="SMART" id="SM00829"/>
    </source>
</evidence>
<keyword evidence="7" id="KW-1185">Reference proteome</keyword>
<dbReference type="GO" id="GO:0030554">
    <property type="term" value="F:adenyl nucleotide binding"/>
    <property type="evidence" value="ECO:0007669"/>
    <property type="project" value="UniProtKB-ARBA"/>
</dbReference>
<gene>
    <name evidence="6" type="ORF">SAMN05216218_102290</name>
</gene>
<dbReference type="InterPro" id="IPR013154">
    <property type="entry name" value="ADH-like_N"/>
</dbReference>
<reference evidence="7" key="1">
    <citation type="submission" date="2016-10" db="EMBL/GenBank/DDBJ databases">
        <authorList>
            <person name="Varghese N."/>
            <person name="Submissions S."/>
        </authorList>
    </citation>
    <scope>NUCLEOTIDE SEQUENCE [LARGE SCALE GENOMIC DNA]</scope>
    <source>
        <strain evidence="7">IBRC-M 10760</strain>
    </source>
</reference>
<dbReference type="InterPro" id="IPR036291">
    <property type="entry name" value="NAD(P)-bd_dom_sf"/>
</dbReference>
<dbReference type="GO" id="GO:0016616">
    <property type="term" value="F:oxidoreductase activity, acting on the CH-OH group of donors, NAD or NADP as acceptor"/>
    <property type="evidence" value="ECO:0007669"/>
    <property type="project" value="UniProtKB-ARBA"/>
</dbReference>
<keyword evidence="3" id="KW-0560">Oxidoreductase</keyword>
<sequence>MFYYGVSIDTGCMKAAVFQGVEEPLEIQDVEEPTADEDQVVVETEACGICRSDWHAWKGDWGHIGVVPTEGLIFGHEPAGRVVEVGDNVDRFREGDMVTVPFNLSDGTCQHCRDGRGNICDRMVPLGFLQMAPGAFAERFPVREADHNVVKLPDDVDPVNVAGLGCRFATAFHGLVSRVDVTPGDWVAIHGCGGVGLSAVHIADALGANVIAVDIKDEQLWAAEELGADEIINATDVKDAAQAVKAHTEGSHGVDVAVDALGVAQTCKNAVNSLGKAGQHLQIGLTTGENDGKVELPVDNMVMDEREFYGSFGMPPNEYDQIFRMMSRGKIDPGQIVTETVSLEEVPDMIGNMGNYETVGIPVCNEF</sequence>
<evidence type="ECO:0000256" key="2">
    <source>
        <dbReference type="ARBA" id="ARBA00022833"/>
    </source>
</evidence>
<evidence type="ECO:0000256" key="3">
    <source>
        <dbReference type="ARBA" id="ARBA00023002"/>
    </source>
</evidence>
<evidence type="ECO:0000256" key="4">
    <source>
        <dbReference type="RuleBase" id="RU361277"/>
    </source>
</evidence>
<organism evidence="6 7">
    <name type="scientific">Halorientalis regularis</name>
    <dbReference type="NCBI Taxonomy" id="660518"/>
    <lineage>
        <taxon>Archaea</taxon>
        <taxon>Methanobacteriati</taxon>
        <taxon>Methanobacteriota</taxon>
        <taxon>Stenosarchaea group</taxon>
        <taxon>Halobacteria</taxon>
        <taxon>Halobacteriales</taxon>
        <taxon>Haloarculaceae</taxon>
        <taxon>Halorientalis</taxon>
    </lineage>
</organism>
<keyword evidence="1 4" id="KW-0479">Metal-binding</keyword>
<dbReference type="InterPro" id="IPR011032">
    <property type="entry name" value="GroES-like_sf"/>
</dbReference>
<dbReference type="EMBL" id="FNBK01000002">
    <property type="protein sequence ID" value="SDE94353.1"/>
    <property type="molecule type" value="Genomic_DNA"/>
</dbReference>
<dbReference type="Gene3D" id="3.90.180.10">
    <property type="entry name" value="Medium-chain alcohol dehydrogenases, catalytic domain"/>
    <property type="match status" value="1"/>
</dbReference>
<dbReference type="InterPro" id="IPR050129">
    <property type="entry name" value="Zn_alcohol_dh"/>
</dbReference>
<evidence type="ECO:0000313" key="7">
    <source>
        <dbReference type="Proteomes" id="UP000199076"/>
    </source>
</evidence>
<dbReference type="STRING" id="660518.SAMN05216218_102290"/>